<dbReference type="OrthoDB" id="2995174at2759"/>
<name>A0A0C9XLV1_9AGAR</name>
<sequence>VYYRLYSNDEALASHHPIYTNNPTISCIVSRSVPPPRTAASLKSYLYRIEGFELPEHCDLYLSLSEKAPLDDSTHLPLRGDNGPGSSEFEPMALVVDSAALQKRSAGGNTTESTQLFGEFDKERQYVHYHVYNNNGEATSKTSFDETNTAVGRIDILSIPPPYSVASLKRRLRKAEEISDPDPQLFEDEDSKTAMNDASGK</sequence>
<accession>A0A0C9XLV1</accession>
<evidence type="ECO:0000313" key="3">
    <source>
        <dbReference type="Proteomes" id="UP000054477"/>
    </source>
</evidence>
<gene>
    <name evidence="2" type="ORF">K443DRAFT_96703</name>
</gene>
<feature type="non-terminal residue" evidence="2">
    <location>
        <position position="1"/>
    </location>
</feature>
<dbReference type="Proteomes" id="UP000054477">
    <property type="component" value="Unassembled WGS sequence"/>
</dbReference>
<keyword evidence="3" id="KW-1185">Reference proteome</keyword>
<dbReference type="AlphaFoldDB" id="A0A0C9XLV1"/>
<evidence type="ECO:0000313" key="2">
    <source>
        <dbReference type="EMBL" id="KIK02534.1"/>
    </source>
</evidence>
<dbReference type="EMBL" id="KN838591">
    <property type="protein sequence ID" value="KIK02534.1"/>
    <property type="molecule type" value="Genomic_DNA"/>
</dbReference>
<protein>
    <submittedName>
        <fullName evidence="2">Uncharacterized protein</fullName>
    </submittedName>
</protein>
<dbReference type="HOGENOM" id="CLU_033651_1_1_1"/>
<proteinExistence type="predicted"/>
<feature type="region of interest" description="Disordered" evidence="1">
    <location>
        <begin position="174"/>
        <end position="201"/>
    </location>
</feature>
<organism evidence="2 3">
    <name type="scientific">Laccaria amethystina LaAM-08-1</name>
    <dbReference type="NCBI Taxonomy" id="1095629"/>
    <lineage>
        <taxon>Eukaryota</taxon>
        <taxon>Fungi</taxon>
        <taxon>Dikarya</taxon>
        <taxon>Basidiomycota</taxon>
        <taxon>Agaricomycotina</taxon>
        <taxon>Agaricomycetes</taxon>
        <taxon>Agaricomycetidae</taxon>
        <taxon>Agaricales</taxon>
        <taxon>Agaricineae</taxon>
        <taxon>Hydnangiaceae</taxon>
        <taxon>Laccaria</taxon>
    </lineage>
</organism>
<reference evidence="3" key="2">
    <citation type="submission" date="2015-01" db="EMBL/GenBank/DDBJ databases">
        <title>Evolutionary Origins and Diversification of the Mycorrhizal Mutualists.</title>
        <authorList>
            <consortium name="DOE Joint Genome Institute"/>
            <consortium name="Mycorrhizal Genomics Consortium"/>
            <person name="Kohler A."/>
            <person name="Kuo A."/>
            <person name="Nagy L.G."/>
            <person name="Floudas D."/>
            <person name="Copeland A."/>
            <person name="Barry K.W."/>
            <person name="Cichocki N."/>
            <person name="Veneault-Fourrey C."/>
            <person name="LaButti K."/>
            <person name="Lindquist E.A."/>
            <person name="Lipzen A."/>
            <person name="Lundell T."/>
            <person name="Morin E."/>
            <person name="Murat C."/>
            <person name="Riley R."/>
            <person name="Ohm R."/>
            <person name="Sun H."/>
            <person name="Tunlid A."/>
            <person name="Henrissat B."/>
            <person name="Grigoriev I.V."/>
            <person name="Hibbett D.S."/>
            <person name="Martin F."/>
        </authorList>
    </citation>
    <scope>NUCLEOTIDE SEQUENCE [LARGE SCALE GENOMIC DNA]</scope>
    <source>
        <strain evidence="3">LaAM-08-1</strain>
    </source>
</reference>
<evidence type="ECO:0000256" key="1">
    <source>
        <dbReference type="SAM" id="MobiDB-lite"/>
    </source>
</evidence>
<reference evidence="2 3" key="1">
    <citation type="submission" date="2014-04" db="EMBL/GenBank/DDBJ databases">
        <authorList>
            <consortium name="DOE Joint Genome Institute"/>
            <person name="Kuo A."/>
            <person name="Kohler A."/>
            <person name="Nagy L.G."/>
            <person name="Floudas D."/>
            <person name="Copeland A."/>
            <person name="Barry K.W."/>
            <person name="Cichocki N."/>
            <person name="Veneault-Fourrey C."/>
            <person name="LaButti K."/>
            <person name="Lindquist E.A."/>
            <person name="Lipzen A."/>
            <person name="Lundell T."/>
            <person name="Morin E."/>
            <person name="Murat C."/>
            <person name="Sun H."/>
            <person name="Tunlid A."/>
            <person name="Henrissat B."/>
            <person name="Grigoriev I.V."/>
            <person name="Hibbett D.S."/>
            <person name="Martin F."/>
            <person name="Nordberg H.P."/>
            <person name="Cantor M.N."/>
            <person name="Hua S.X."/>
        </authorList>
    </citation>
    <scope>NUCLEOTIDE SEQUENCE [LARGE SCALE GENOMIC DNA]</scope>
    <source>
        <strain evidence="2 3">LaAM-08-1</strain>
    </source>
</reference>